<proteinExistence type="inferred from homology"/>
<dbReference type="PANTHER" id="PTHR24292:SF102">
    <property type="entry name" value="CYTOCHROME P450 FAMILY-RELATED"/>
    <property type="match status" value="1"/>
</dbReference>
<keyword evidence="7" id="KW-0256">Endoplasmic reticulum</keyword>
<keyword evidence="10 13" id="KW-0408">Iron</keyword>
<keyword evidence="15" id="KW-1185">Reference proteome</keyword>
<evidence type="ECO:0000256" key="4">
    <source>
        <dbReference type="ARBA" id="ARBA00010617"/>
    </source>
</evidence>
<keyword evidence="8" id="KW-0492">Microsome</keyword>
<evidence type="ECO:0000256" key="12">
    <source>
        <dbReference type="ARBA" id="ARBA00023136"/>
    </source>
</evidence>
<organism evidence="14 15">
    <name type="scientific">Cordylochernes scorpioides</name>
    <dbReference type="NCBI Taxonomy" id="51811"/>
    <lineage>
        <taxon>Eukaryota</taxon>
        <taxon>Metazoa</taxon>
        <taxon>Ecdysozoa</taxon>
        <taxon>Arthropoda</taxon>
        <taxon>Chelicerata</taxon>
        <taxon>Arachnida</taxon>
        <taxon>Pseudoscorpiones</taxon>
        <taxon>Cheliferoidea</taxon>
        <taxon>Chernetidae</taxon>
        <taxon>Cordylochernes</taxon>
    </lineage>
</organism>
<evidence type="ECO:0000256" key="8">
    <source>
        <dbReference type="ARBA" id="ARBA00022848"/>
    </source>
</evidence>
<dbReference type="InterPro" id="IPR017972">
    <property type="entry name" value="Cyt_P450_CS"/>
</dbReference>
<evidence type="ECO:0000256" key="11">
    <source>
        <dbReference type="ARBA" id="ARBA00023033"/>
    </source>
</evidence>
<evidence type="ECO:0000256" key="9">
    <source>
        <dbReference type="ARBA" id="ARBA00023002"/>
    </source>
</evidence>
<dbReference type="InterPro" id="IPR002401">
    <property type="entry name" value="Cyt_P450_E_grp-I"/>
</dbReference>
<dbReference type="PRINTS" id="PR00463">
    <property type="entry name" value="EP450I"/>
</dbReference>
<dbReference type="SUPFAM" id="SSF48264">
    <property type="entry name" value="Cytochrome P450"/>
    <property type="match status" value="1"/>
</dbReference>
<keyword evidence="12" id="KW-0472">Membrane</keyword>
<evidence type="ECO:0000256" key="7">
    <source>
        <dbReference type="ARBA" id="ARBA00022824"/>
    </source>
</evidence>
<evidence type="ECO:0000256" key="13">
    <source>
        <dbReference type="RuleBase" id="RU000461"/>
    </source>
</evidence>
<comment type="similarity">
    <text evidence="4 13">Belongs to the cytochrome P450 family.</text>
</comment>
<dbReference type="PRINTS" id="PR00385">
    <property type="entry name" value="P450"/>
</dbReference>
<evidence type="ECO:0000256" key="1">
    <source>
        <dbReference type="ARBA" id="ARBA00001971"/>
    </source>
</evidence>
<dbReference type="Gene3D" id="1.10.630.10">
    <property type="entry name" value="Cytochrome P450"/>
    <property type="match status" value="1"/>
</dbReference>
<keyword evidence="11 13" id="KW-0503">Monooxygenase</keyword>
<keyword evidence="6 13" id="KW-0479">Metal-binding</keyword>
<dbReference type="EMBL" id="CP092869">
    <property type="protein sequence ID" value="UYV70597.1"/>
    <property type="molecule type" value="Genomic_DNA"/>
</dbReference>
<protein>
    <submittedName>
        <fullName evidence="14">TBXAS1</fullName>
    </submittedName>
</protein>
<dbReference type="Pfam" id="PF00067">
    <property type="entry name" value="p450"/>
    <property type="match status" value="1"/>
</dbReference>
<evidence type="ECO:0000256" key="2">
    <source>
        <dbReference type="ARBA" id="ARBA00004174"/>
    </source>
</evidence>
<evidence type="ECO:0000313" key="15">
    <source>
        <dbReference type="Proteomes" id="UP001235939"/>
    </source>
</evidence>
<accession>A0ABY6KQN5</accession>
<evidence type="ECO:0000256" key="10">
    <source>
        <dbReference type="ARBA" id="ARBA00023004"/>
    </source>
</evidence>
<evidence type="ECO:0000256" key="6">
    <source>
        <dbReference type="ARBA" id="ARBA00022723"/>
    </source>
</evidence>
<reference evidence="14 15" key="1">
    <citation type="submission" date="2022-01" db="EMBL/GenBank/DDBJ databases">
        <title>A chromosomal length assembly of Cordylochernes scorpioides.</title>
        <authorList>
            <person name="Zeh D."/>
            <person name="Zeh J."/>
        </authorList>
    </citation>
    <scope>NUCLEOTIDE SEQUENCE [LARGE SCALE GENOMIC DNA]</scope>
    <source>
        <strain evidence="14">IN4F17</strain>
        <tissue evidence="14">Whole Body</tissue>
    </source>
</reference>
<dbReference type="PROSITE" id="PS00086">
    <property type="entry name" value="CYTOCHROME_P450"/>
    <property type="match status" value="1"/>
</dbReference>
<dbReference type="PANTHER" id="PTHR24292">
    <property type="entry name" value="CYTOCHROME P450"/>
    <property type="match status" value="1"/>
</dbReference>
<gene>
    <name evidence="14" type="ORF">LAZ67_7003632</name>
</gene>
<evidence type="ECO:0000313" key="14">
    <source>
        <dbReference type="EMBL" id="UYV70597.1"/>
    </source>
</evidence>
<dbReference type="InterPro" id="IPR036396">
    <property type="entry name" value="Cyt_P450_sf"/>
</dbReference>
<evidence type="ECO:0000256" key="3">
    <source>
        <dbReference type="ARBA" id="ARBA00004406"/>
    </source>
</evidence>
<dbReference type="InterPro" id="IPR050476">
    <property type="entry name" value="Insect_CytP450_Detox"/>
</dbReference>
<keyword evidence="5 13" id="KW-0349">Heme</keyword>
<dbReference type="InterPro" id="IPR001128">
    <property type="entry name" value="Cyt_P450"/>
</dbReference>
<evidence type="ECO:0000256" key="5">
    <source>
        <dbReference type="ARBA" id="ARBA00022617"/>
    </source>
</evidence>
<name>A0ABY6KQN5_9ARAC</name>
<keyword evidence="9 13" id="KW-0560">Oxidoreductase</keyword>
<comment type="subcellular location">
    <subcellularLocation>
        <location evidence="3">Endoplasmic reticulum membrane</location>
        <topology evidence="3">Peripheral membrane protein</topology>
    </subcellularLocation>
    <subcellularLocation>
        <location evidence="2">Microsome membrane</location>
        <topology evidence="2">Peripheral membrane protein</topology>
    </subcellularLocation>
</comment>
<sequence length="324" mass="36860">MLILIYKLCNERYSGPLTDLGITEGDITDAVIYPEDREPLFRTCSTQKKNLITEIISAAIERARDSDPFFSRKDALQILVDYNKQTRTDANKKELLQDEIVANISAFIFVAFDTTSTLLLLTSHFLMYHPEVQERARNEAVQVLKDKPEPDYEDLAKLEYIDQVLSEVLRLYPASLIISSCRLYLHRFVASGISRRSEQDYHLPGHLTIPRGLPVIMALPAMHYSPKIWSEPHKFDPDRFAPEARSSIPPLAYQPFGAGPRTCLGMKLALLASRLVVARLLLRYRLRPGPGTDQEFPEIRDTMLILHPKNDVVGILEPLESSLQ</sequence>
<dbReference type="Proteomes" id="UP001235939">
    <property type="component" value="Chromosome 07"/>
</dbReference>
<comment type="cofactor">
    <cofactor evidence="1">
        <name>heme</name>
        <dbReference type="ChEBI" id="CHEBI:30413"/>
    </cofactor>
</comment>